<dbReference type="AlphaFoldDB" id="X1CLA7"/>
<evidence type="ECO:0000313" key="2">
    <source>
        <dbReference type="EMBL" id="GAH09196.1"/>
    </source>
</evidence>
<dbReference type="EMBL" id="BART01038947">
    <property type="protein sequence ID" value="GAH09196.1"/>
    <property type="molecule type" value="Genomic_DNA"/>
</dbReference>
<accession>X1CLA7</accession>
<comment type="caution">
    <text evidence="2">The sequence shown here is derived from an EMBL/GenBank/DDBJ whole genome shotgun (WGS) entry which is preliminary data.</text>
</comment>
<organism evidence="2">
    <name type="scientific">marine sediment metagenome</name>
    <dbReference type="NCBI Taxonomy" id="412755"/>
    <lineage>
        <taxon>unclassified sequences</taxon>
        <taxon>metagenomes</taxon>
        <taxon>ecological metagenomes</taxon>
    </lineage>
</organism>
<protein>
    <submittedName>
        <fullName evidence="2">Uncharacterized protein</fullName>
    </submittedName>
</protein>
<name>X1CLA7_9ZZZZ</name>
<proteinExistence type="predicted"/>
<feature type="non-terminal residue" evidence="2">
    <location>
        <position position="1"/>
    </location>
</feature>
<sequence length="127" mass="13994">SKIITMANQQHKIDKFAETKGRIDEANTGASYIVENNGTPAMAEKYRDAMKRGDRPAADAVKAEFAKIAAGKEATKGAREKARFDMTQALDQERLDKLVREKKEATRISPATAMGHTGWGITNNELK</sequence>
<feature type="region of interest" description="Disordered" evidence="1">
    <location>
        <begin position="101"/>
        <end position="127"/>
    </location>
</feature>
<evidence type="ECO:0000256" key="1">
    <source>
        <dbReference type="SAM" id="MobiDB-lite"/>
    </source>
</evidence>
<reference evidence="2" key="1">
    <citation type="journal article" date="2014" name="Front. Microbiol.">
        <title>High frequency of phylogenetically diverse reductive dehalogenase-homologous genes in deep subseafloor sedimentary metagenomes.</title>
        <authorList>
            <person name="Kawai M."/>
            <person name="Futagami T."/>
            <person name="Toyoda A."/>
            <person name="Takaki Y."/>
            <person name="Nishi S."/>
            <person name="Hori S."/>
            <person name="Arai W."/>
            <person name="Tsubouchi T."/>
            <person name="Morono Y."/>
            <person name="Uchiyama I."/>
            <person name="Ito T."/>
            <person name="Fujiyama A."/>
            <person name="Inagaki F."/>
            <person name="Takami H."/>
        </authorList>
    </citation>
    <scope>NUCLEOTIDE SEQUENCE</scope>
    <source>
        <strain evidence="2">Expedition CK06-06</strain>
    </source>
</reference>
<gene>
    <name evidence="2" type="ORF">S01H4_64304</name>
</gene>
<feature type="non-terminal residue" evidence="2">
    <location>
        <position position="127"/>
    </location>
</feature>